<proteinExistence type="predicted"/>
<dbReference type="RefSeq" id="WP_125260185.1">
    <property type="nucleotide sequence ID" value="NZ_CP114280.1"/>
</dbReference>
<dbReference type="InterPro" id="IPR032389">
    <property type="entry name" value="GspB_C"/>
</dbReference>
<name>A0ABY8G9T3_9GAMM</name>
<reference evidence="4 5" key="1">
    <citation type="submission" date="2022-12" db="EMBL/GenBank/DDBJ databases">
        <title>Complete genome sequencing of Dickeya lacustris type strain LMG30899.</title>
        <authorList>
            <person name="Dobhal S."/>
            <person name="Arizala D."/>
            <person name="Arif M."/>
        </authorList>
    </citation>
    <scope>NUCLEOTIDE SEQUENCE [LARGE SCALE GENOMIC DNA]</scope>
    <source>
        <strain evidence="4 5">LMG30899</strain>
    </source>
</reference>
<organism evidence="4 5">
    <name type="scientific">Dickeya lacustris</name>
    <dbReference type="NCBI Taxonomy" id="2259638"/>
    <lineage>
        <taxon>Bacteria</taxon>
        <taxon>Pseudomonadati</taxon>
        <taxon>Pseudomonadota</taxon>
        <taxon>Gammaproteobacteria</taxon>
        <taxon>Enterobacterales</taxon>
        <taxon>Pectobacteriaceae</taxon>
        <taxon>Dickeya</taxon>
    </lineage>
</organism>
<dbReference type="EMBL" id="CP114280">
    <property type="protein sequence ID" value="WFN56677.1"/>
    <property type="molecule type" value="Genomic_DNA"/>
</dbReference>
<keyword evidence="5" id="KW-1185">Reference proteome</keyword>
<keyword evidence="2" id="KW-0472">Membrane</keyword>
<feature type="transmembrane region" description="Helical" evidence="2">
    <location>
        <begin position="17"/>
        <end position="36"/>
    </location>
</feature>
<keyword evidence="2" id="KW-0812">Transmembrane</keyword>
<dbReference type="Proteomes" id="UP001219630">
    <property type="component" value="Chromosome"/>
</dbReference>
<evidence type="ECO:0000313" key="4">
    <source>
        <dbReference type="EMBL" id="WFN56677.1"/>
    </source>
</evidence>
<accession>A0ABY8G9T3</accession>
<gene>
    <name evidence="4" type="primary">gspB</name>
    <name evidence="4" type="ORF">O1Q98_05235</name>
</gene>
<evidence type="ECO:0000256" key="2">
    <source>
        <dbReference type="SAM" id="Phobius"/>
    </source>
</evidence>
<evidence type="ECO:0000259" key="3">
    <source>
        <dbReference type="Pfam" id="PF16537"/>
    </source>
</evidence>
<dbReference type="NCBIfam" id="NF037978">
    <property type="entry name" value="T2SS_GspB"/>
    <property type="match status" value="1"/>
</dbReference>
<feature type="domain" description="Type II secretion system protein GspB C-terminal" evidence="3">
    <location>
        <begin position="118"/>
        <end position="176"/>
    </location>
</feature>
<feature type="region of interest" description="Disordered" evidence="1">
    <location>
        <begin position="177"/>
        <end position="216"/>
    </location>
</feature>
<keyword evidence="2" id="KW-1133">Transmembrane helix</keyword>
<sequence length="216" mass="23270">MKNTPEVTTSYPAHYRIPGYLLVVYAALVFGLGWFCHQRWADIHAVSPAPLPVAAQTSMATGTTAAHTVTLTNGWLQPGAMALATTAPSSSTDTQEPASEPVTTAAPVGWQTAKVGELPYIAFSAHVYTSEVDKRSVTLNGERYHEGDTPYPGLIIEQIEQDMVILSFNGEPFILDSLQDWPGGKPDTESAAASDEPREDKPALKTPKTTNTAKRD</sequence>
<feature type="compositionally biased region" description="Polar residues" evidence="1">
    <location>
        <begin position="207"/>
        <end position="216"/>
    </location>
</feature>
<protein>
    <submittedName>
        <fullName evidence="4">Type II secretion system assembly factor GspB</fullName>
    </submittedName>
</protein>
<dbReference type="Pfam" id="PF16537">
    <property type="entry name" value="T2SSB"/>
    <property type="match status" value="1"/>
</dbReference>
<evidence type="ECO:0000256" key="1">
    <source>
        <dbReference type="SAM" id="MobiDB-lite"/>
    </source>
</evidence>
<evidence type="ECO:0000313" key="5">
    <source>
        <dbReference type="Proteomes" id="UP001219630"/>
    </source>
</evidence>